<name>A0A9P4SHB5_9PEZI</name>
<feature type="non-terminal residue" evidence="1">
    <location>
        <position position="179"/>
    </location>
</feature>
<organism evidence="1 2">
    <name type="scientific">Patellaria atrata CBS 101060</name>
    <dbReference type="NCBI Taxonomy" id="1346257"/>
    <lineage>
        <taxon>Eukaryota</taxon>
        <taxon>Fungi</taxon>
        <taxon>Dikarya</taxon>
        <taxon>Ascomycota</taxon>
        <taxon>Pezizomycotina</taxon>
        <taxon>Dothideomycetes</taxon>
        <taxon>Dothideomycetes incertae sedis</taxon>
        <taxon>Patellariales</taxon>
        <taxon>Patellariaceae</taxon>
        <taxon>Patellaria</taxon>
    </lineage>
</organism>
<reference evidence="1" key="1">
    <citation type="journal article" date="2020" name="Stud. Mycol.">
        <title>101 Dothideomycetes genomes: a test case for predicting lifestyles and emergence of pathogens.</title>
        <authorList>
            <person name="Haridas S."/>
            <person name="Albert R."/>
            <person name="Binder M."/>
            <person name="Bloem J."/>
            <person name="Labutti K."/>
            <person name="Salamov A."/>
            <person name="Andreopoulos B."/>
            <person name="Baker S."/>
            <person name="Barry K."/>
            <person name="Bills G."/>
            <person name="Bluhm B."/>
            <person name="Cannon C."/>
            <person name="Castanera R."/>
            <person name="Culley D."/>
            <person name="Daum C."/>
            <person name="Ezra D."/>
            <person name="Gonzalez J."/>
            <person name="Henrissat B."/>
            <person name="Kuo A."/>
            <person name="Liang C."/>
            <person name="Lipzen A."/>
            <person name="Lutzoni F."/>
            <person name="Magnuson J."/>
            <person name="Mondo S."/>
            <person name="Nolan M."/>
            <person name="Ohm R."/>
            <person name="Pangilinan J."/>
            <person name="Park H.-J."/>
            <person name="Ramirez L."/>
            <person name="Alfaro M."/>
            <person name="Sun H."/>
            <person name="Tritt A."/>
            <person name="Yoshinaga Y."/>
            <person name="Zwiers L.-H."/>
            <person name="Turgeon B."/>
            <person name="Goodwin S."/>
            <person name="Spatafora J."/>
            <person name="Crous P."/>
            <person name="Grigoriev I."/>
        </authorList>
    </citation>
    <scope>NUCLEOTIDE SEQUENCE</scope>
    <source>
        <strain evidence="1">CBS 101060</strain>
    </source>
</reference>
<accession>A0A9P4SHB5</accession>
<evidence type="ECO:0000313" key="1">
    <source>
        <dbReference type="EMBL" id="KAF2841805.1"/>
    </source>
</evidence>
<sequence>PNTGLPEEAVYILTLTTSPSLSKPMDELRLEHFPPQFNHVPAHLILFHTLPHSRLSHIIAKIEDLTQYMSPFRITASFPFMLGKRSVVIGLNEGHRQVQKMLGQLKGAWKEFISGKDRALKTPHWTIQARVRNRDGVMRSLEEVKARFEGAKGTGEGLTLWRYVTGDQWILEREFPFRG</sequence>
<protein>
    <submittedName>
        <fullName evidence="1">Uncharacterized protein</fullName>
    </submittedName>
</protein>
<proteinExistence type="predicted"/>
<dbReference type="AlphaFoldDB" id="A0A9P4SHB5"/>
<evidence type="ECO:0000313" key="2">
    <source>
        <dbReference type="Proteomes" id="UP000799429"/>
    </source>
</evidence>
<dbReference type="Proteomes" id="UP000799429">
    <property type="component" value="Unassembled WGS sequence"/>
</dbReference>
<feature type="non-terminal residue" evidence="1">
    <location>
        <position position="1"/>
    </location>
</feature>
<dbReference type="EMBL" id="MU006090">
    <property type="protein sequence ID" value="KAF2841805.1"/>
    <property type="molecule type" value="Genomic_DNA"/>
</dbReference>
<dbReference type="OrthoDB" id="5364416at2759"/>
<dbReference type="Pfam" id="PF13563">
    <property type="entry name" value="2_5_RNA_ligase2"/>
    <property type="match status" value="1"/>
</dbReference>
<dbReference type="Gene3D" id="3.90.1140.10">
    <property type="entry name" value="Cyclic phosphodiesterase"/>
    <property type="match status" value="1"/>
</dbReference>
<keyword evidence="2" id="KW-1185">Reference proteome</keyword>
<gene>
    <name evidence="1" type="ORF">M501DRAFT_918108</name>
</gene>
<comment type="caution">
    <text evidence="1">The sequence shown here is derived from an EMBL/GenBank/DDBJ whole genome shotgun (WGS) entry which is preliminary data.</text>
</comment>